<dbReference type="InterPro" id="IPR013325">
    <property type="entry name" value="RNA_pol_sigma_r2"/>
</dbReference>
<evidence type="ECO:0000313" key="2">
    <source>
        <dbReference type="Proteomes" id="UP000035721"/>
    </source>
</evidence>
<dbReference type="Gene3D" id="1.10.1740.10">
    <property type="match status" value="1"/>
</dbReference>
<organism evidence="1 2">
    <name type="scientific">Nostocoides japonicum T1-X7</name>
    <dbReference type="NCBI Taxonomy" id="1194083"/>
    <lineage>
        <taxon>Bacteria</taxon>
        <taxon>Bacillati</taxon>
        <taxon>Actinomycetota</taxon>
        <taxon>Actinomycetes</taxon>
        <taxon>Micrococcales</taxon>
        <taxon>Intrasporangiaceae</taxon>
        <taxon>Nostocoides</taxon>
    </lineage>
</organism>
<dbReference type="RefSeq" id="WP_048554563.1">
    <property type="nucleotide sequence ID" value="NZ_HF570958.1"/>
</dbReference>
<dbReference type="GO" id="GO:0006352">
    <property type="term" value="P:DNA-templated transcription initiation"/>
    <property type="evidence" value="ECO:0007669"/>
    <property type="project" value="InterPro"/>
</dbReference>
<accession>A0A077LVF5</accession>
<dbReference type="EMBL" id="CAJB01000125">
    <property type="protein sequence ID" value="CCH77661.1"/>
    <property type="molecule type" value="Genomic_DNA"/>
</dbReference>
<keyword evidence="2" id="KW-1185">Reference proteome</keyword>
<dbReference type="AlphaFoldDB" id="A0A077LVF5"/>
<protein>
    <submittedName>
        <fullName evidence="1">Putative RNA polymerase sigma-70 factor</fullName>
    </submittedName>
</protein>
<dbReference type="InterPro" id="IPR036388">
    <property type="entry name" value="WH-like_DNA-bd_sf"/>
</dbReference>
<dbReference type="Proteomes" id="UP000035721">
    <property type="component" value="Unassembled WGS sequence"/>
</dbReference>
<evidence type="ECO:0000313" key="1">
    <source>
        <dbReference type="EMBL" id="CCH77661.1"/>
    </source>
</evidence>
<dbReference type="STRING" id="1194083.BN12_2100005"/>
<dbReference type="OrthoDB" id="9780326at2"/>
<gene>
    <name evidence="1" type="ORF">BN12_2100005</name>
</gene>
<dbReference type="SUPFAM" id="SSF88946">
    <property type="entry name" value="Sigma2 domain of RNA polymerase sigma factors"/>
    <property type="match status" value="1"/>
</dbReference>
<dbReference type="Gene3D" id="1.10.10.10">
    <property type="entry name" value="Winged helix-like DNA-binding domain superfamily/Winged helix DNA-binding domain"/>
    <property type="match status" value="1"/>
</dbReference>
<dbReference type="SUPFAM" id="SSF88659">
    <property type="entry name" value="Sigma3 and sigma4 domains of RNA polymerase sigma factors"/>
    <property type="match status" value="1"/>
</dbReference>
<name>A0A077LVF5_9MICO</name>
<reference evidence="1 2" key="1">
    <citation type="journal article" date="2013" name="ISME J.">
        <title>A metabolic model for members of the genus Tetrasphaera involved in enhanced biological phosphorus removal.</title>
        <authorList>
            <person name="Kristiansen R."/>
            <person name="Nguyen H.T.T."/>
            <person name="Saunders A.M."/>
            <person name="Nielsen J.L."/>
            <person name="Wimmer R."/>
            <person name="Le V.Q."/>
            <person name="McIlroy S.J."/>
            <person name="Petrovski S."/>
            <person name="Seviour R.J."/>
            <person name="Calteau A."/>
            <person name="Nielsen K.L."/>
            <person name="Nielsen P.H."/>
        </authorList>
    </citation>
    <scope>NUCLEOTIDE SEQUENCE [LARGE SCALE GENOMIC DNA]</scope>
    <source>
        <strain evidence="1 2">T1-X7</strain>
    </source>
</reference>
<sequence>MDEASREWLAALGAEGAAREEGVARLHDLLLRVALHEVARRGTAITGPELDDVAHQSADDATVAVLAKLPTFRGESRFTTWAYRFVVLEVSSKLGRHYWRRPAARLADEDWERLPDRFGVDPSAHSERREMVDAIRRAVDEVLTEHQRALFVAIVLGGVPLDALVARTGSSRGAIYKGVFDARRKIRAFLDANGYLDDAPGAGSDGREGAGRP</sequence>
<dbReference type="GO" id="GO:0003700">
    <property type="term" value="F:DNA-binding transcription factor activity"/>
    <property type="evidence" value="ECO:0007669"/>
    <property type="project" value="InterPro"/>
</dbReference>
<dbReference type="InterPro" id="IPR013324">
    <property type="entry name" value="RNA_pol_sigma_r3/r4-like"/>
</dbReference>
<comment type="caution">
    <text evidence="1">The sequence shown here is derived from an EMBL/GenBank/DDBJ whole genome shotgun (WGS) entry which is preliminary data.</text>
</comment>
<proteinExistence type="predicted"/>